<evidence type="ECO:0000313" key="5">
    <source>
        <dbReference type="Proteomes" id="UP000245383"/>
    </source>
</evidence>
<evidence type="ECO:0000313" key="4">
    <source>
        <dbReference type="EMBL" id="PVU91969.1"/>
    </source>
</evidence>
<feature type="repeat" description="WD" evidence="3">
    <location>
        <begin position="217"/>
        <end position="258"/>
    </location>
</feature>
<dbReference type="STRING" id="133385.A0A2T9YI35"/>
<dbReference type="InterPro" id="IPR001680">
    <property type="entry name" value="WD40_rpt"/>
</dbReference>
<dbReference type="InterPro" id="IPR036322">
    <property type="entry name" value="WD40_repeat_dom_sf"/>
</dbReference>
<dbReference type="Proteomes" id="UP000245383">
    <property type="component" value="Unassembled WGS sequence"/>
</dbReference>
<dbReference type="SUPFAM" id="SSF50978">
    <property type="entry name" value="WD40 repeat-like"/>
    <property type="match status" value="1"/>
</dbReference>
<dbReference type="PANTHER" id="PTHR22848">
    <property type="entry name" value="WD40 REPEAT PROTEIN"/>
    <property type="match status" value="1"/>
</dbReference>
<dbReference type="PROSITE" id="PS50082">
    <property type="entry name" value="WD_REPEATS_2"/>
    <property type="match status" value="4"/>
</dbReference>
<dbReference type="Pfam" id="PF00400">
    <property type="entry name" value="WD40"/>
    <property type="match status" value="4"/>
</dbReference>
<keyword evidence="2" id="KW-0677">Repeat</keyword>
<dbReference type="AlphaFoldDB" id="A0A2T9YI35"/>
<accession>A0A2T9YI35</accession>
<dbReference type="SMART" id="SM00320">
    <property type="entry name" value="WD40"/>
    <property type="match status" value="6"/>
</dbReference>
<feature type="repeat" description="WD" evidence="3">
    <location>
        <begin position="134"/>
        <end position="165"/>
    </location>
</feature>
<proteinExistence type="predicted"/>
<protein>
    <submittedName>
        <fullName evidence="4">Uncharacterized protein</fullName>
    </submittedName>
</protein>
<reference evidence="4 5" key="1">
    <citation type="journal article" date="2018" name="MBio">
        <title>Comparative Genomics Reveals the Core Gene Toolbox for the Fungus-Insect Symbiosis.</title>
        <authorList>
            <person name="Wang Y."/>
            <person name="Stata M."/>
            <person name="Wang W."/>
            <person name="Stajich J.E."/>
            <person name="White M.M."/>
            <person name="Moncalvo J.M."/>
        </authorList>
    </citation>
    <scope>NUCLEOTIDE SEQUENCE [LARGE SCALE GENOMIC DNA]</scope>
    <source>
        <strain evidence="4 5">SWE-8-4</strain>
    </source>
</reference>
<feature type="repeat" description="WD" evidence="3">
    <location>
        <begin position="174"/>
        <end position="215"/>
    </location>
</feature>
<organism evidence="4 5">
    <name type="scientific">Smittium simulii</name>
    <dbReference type="NCBI Taxonomy" id="133385"/>
    <lineage>
        <taxon>Eukaryota</taxon>
        <taxon>Fungi</taxon>
        <taxon>Fungi incertae sedis</taxon>
        <taxon>Zoopagomycota</taxon>
        <taxon>Kickxellomycotina</taxon>
        <taxon>Harpellomycetes</taxon>
        <taxon>Harpellales</taxon>
        <taxon>Legeriomycetaceae</taxon>
        <taxon>Smittium</taxon>
    </lineage>
</organism>
<dbReference type="InterPro" id="IPR020472">
    <property type="entry name" value="WD40_PAC1"/>
</dbReference>
<dbReference type="InterPro" id="IPR015943">
    <property type="entry name" value="WD40/YVTN_repeat-like_dom_sf"/>
</dbReference>
<dbReference type="PRINTS" id="PR00320">
    <property type="entry name" value="GPROTEINBRPT"/>
</dbReference>
<evidence type="ECO:0000256" key="2">
    <source>
        <dbReference type="ARBA" id="ARBA00022737"/>
    </source>
</evidence>
<gene>
    <name evidence="4" type="ORF">BB561_004100</name>
</gene>
<keyword evidence="5" id="KW-1185">Reference proteome</keyword>
<dbReference type="OrthoDB" id="538223at2759"/>
<dbReference type="Gene3D" id="2.130.10.10">
    <property type="entry name" value="YVTN repeat-like/Quinoprotein amine dehydrogenase"/>
    <property type="match status" value="2"/>
</dbReference>
<evidence type="ECO:0000256" key="3">
    <source>
        <dbReference type="PROSITE-ProRule" id="PRU00221"/>
    </source>
</evidence>
<name>A0A2T9YI35_9FUNG</name>
<keyword evidence="1 3" id="KW-0853">WD repeat</keyword>
<comment type="caution">
    <text evidence="4">The sequence shown here is derived from an EMBL/GenBank/DDBJ whole genome shotgun (WGS) entry which is preliminary data.</text>
</comment>
<dbReference type="PROSITE" id="PS50294">
    <property type="entry name" value="WD_REPEATS_REGION"/>
    <property type="match status" value="2"/>
</dbReference>
<dbReference type="InterPro" id="IPR045184">
    <property type="entry name" value="SMU1"/>
</dbReference>
<evidence type="ECO:0000256" key="1">
    <source>
        <dbReference type="ARBA" id="ARBA00022574"/>
    </source>
</evidence>
<feature type="repeat" description="WD" evidence="3">
    <location>
        <begin position="259"/>
        <end position="300"/>
    </location>
</feature>
<dbReference type="EMBL" id="MBFR01000179">
    <property type="protein sequence ID" value="PVU91969.1"/>
    <property type="molecule type" value="Genomic_DNA"/>
</dbReference>
<dbReference type="CDD" id="cd00200">
    <property type="entry name" value="WD40"/>
    <property type="match status" value="1"/>
</dbReference>
<dbReference type="GO" id="GO:0000398">
    <property type="term" value="P:mRNA splicing, via spliceosome"/>
    <property type="evidence" value="ECO:0007669"/>
    <property type="project" value="InterPro"/>
</dbReference>
<sequence length="429" mass="47864">MRELGPARSLLRQTETMFILRETQQARYIKLEKAISRSNFDPEMFYANNETKEIRRKKIAKDLIRNVSTVQPNRLLTLLGYSMQWQQSRGIIPIGSKIDLFKGTLINDTTKESMPVNKKLSTIKFPKGHNPKCVCFSSDGFSLATGSIDGFVEIWSSSTGKLKKDLLYQATNEFIMMEGAVLCLCFTSDGKFIASGSSDGQIKIWRISDGICIKKYNQAHTGGVLGLSFSSDNSKVLSCGLDHTIKIFGLKSGKMLREFRGHSSYVNSAVFTPDMMHVISGSSDGSVRIWEQSSGRCLQVLYVSESGSSLVNTPILSLYPFAYQENYCVLIVNGTDSIYLYTQKTNKIEKSFSIENGPKSINSAVFSFDCAFVYAIGDNNKIYSFDYKTKSHKSTISLDELKHTLIASSPSTNLICTFGGDRYVSLWNS</sequence>